<keyword evidence="6" id="KW-1185">Reference proteome</keyword>
<gene>
    <name evidence="5" type="ORF">GCM10022277_26410</name>
</gene>
<dbReference type="PANTHER" id="PTHR45737:SF6">
    <property type="entry name" value="VON WILLEBRAND FACTOR A DOMAIN-CONTAINING PROTEIN 5A"/>
    <property type="match status" value="1"/>
</dbReference>
<dbReference type="Gene3D" id="3.40.50.410">
    <property type="entry name" value="von Willebrand factor, type A domain"/>
    <property type="match status" value="1"/>
</dbReference>
<organism evidence="5 6">
    <name type="scientific">Litoribacillus peritrichatus</name>
    <dbReference type="NCBI Taxonomy" id="718191"/>
    <lineage>
        <taxon>Bacteria</taxon>
        <taxon>Pseudomonadati</taxon>
        <taxon>Pseudomonadota</taxon>
        <taxon>Gammaproteobacteria</taxon>
        <taxon>Oceanospirillales</taxon>
        <taxon>Oceanospirillaceae</taxon>
        <taxon>Litoribacillus</taxon>
    </lineage>
</organism>
<dbReference type="InterPro" id="IPR020008">
    <property type="entry name" value="GlyGly_CTERM"/>
</dbReference>
<dbReference type="SUPFAM" id="SSF53300">
    <property type="entry name" value="vWA-like"/>
    <property type="match status" value="1"/>
</dbReference>
<dbReference type="InterPro" id="IPR013694">
    <property type="entry name" value="VIT"/>
</dbReference>
<feature type="domain" description="VWFA" evidence="3">
    <location>
        <begin position="314"/>
        <end position="484"/>
    </location>
</feature>
<dbReference type="PANTHER" id="PTHR45737">
    <property type="entry name" value="VON WILLEBRAND FACTOR A DOMAIN-CONTAINING PROTEIN 5A"/>
    <property type="match status" value="1"/>
</dbReference>
<reference evidence="6" key="1">
    <citation type="journal article" date="2019" name="Int. J. Syst. Evol. Microbiol.">
        <title>The Global Catalogue of Microorganisms (GCM) 10K type strain sequencing project: providing services to taxonomists for standard genome sequencing and annotation.</title>
        <authorList>
            <consortium name="The Broad Institute Genomics Platform"/>
            <consortium name="The Broad Institute Genome Sequencing Center for Infectious Disease"/>
            <person name="Wu L."/>
            <person name="Ma J."/>
        </authorList>
    </citation>
    <scope>NUCLEOTIDE SEQUENCE [LARGE SCALE GENOMIC DNA]</scope>
    <source>
        <strain evidence="6">JCM 17551</strain>
    </source>
</reference>
<dbReference type="Pfam" id="PF13768">
    <property type="entry name" value="VWA_3"/>
    <property type="match status" value="1"/>
</dbReference>
<dbReference type="PROSITE" id="PS51468">
    <property type="entry name" value="VIT"/>
    <property type="match status" value="1"/>
</dbReference>
<evidence type="ECO:0000313" key="5">
    <source>
        <dbReference type="EMBL" id="GAA3928616.1"/>
    </source>
</evidence>
<dbReference type="InterPro" id="IPR036465">
    <property type="entry name" value="vWFA_dom_sf"/>
</dbReference>
<dbReference type="PROSITE" id="PS50234">
    <property type="entry name" value="VWFA"/>
    <property type="match status" value="1"/>
</dbReference>
<feature type="region of interest" description="Disordered" evidence="1">
    <location>
        <begin position="629"/>
        <end position="666"/>
    </location>
</feature>
<evidence type="ECO:0000259" key="3">
    <source>
        <dbReference type="PROSITE" id="PS50234"/>
    </source>
</evidence>
<evidence type="ECO:0000259" key="4">
    <source>
        <dbReference type="PROSITE" id="PS51468"/>
    </source>
</evidence>
<sequence length="693" mass="76599">MKTLIRMLSSVSVYLVASFVTVQTVSAAGLMTPKSSNLNALSIKEHHVNVVIEDGYAITRVDQVFYNSHDTHLEAVYSFPVPEKASVGEFTYWIDGKPVTGEVLEKKKAREVYEQEKAQGRETALTEQDDYKAFESSVYPVRPKQDVKIRLVYIQPVHVDLGIGSYVYPLEEGGVDEEKLAFWSYNDAVTEAFSFNVDLRSSYPVDGVRLPKHPQAVVTPKQGQTTTVQEWSIALANGQSNVAEEGAATATQSAQKTQAVQNLNQDIVVYWRHQQGLPGTIDMITHKESKNGRGTFMMTVTPGDDLSAINQGRDWVFVLDLSGSMQGKYQSLIEGVKKGLAKLNPNDRFRVILFNNASRELTPGYINATPEHVLKYTQQLENTQPTGGTNLYAGLENGIRGLDSDRASAIILVTDGVANVGITEKKQFLKLLERYDVRLFTFVMGNSANRPLLDGMTKVSNGFAMSVSNSDDIVGKLLLATDKLTHEAFHDIDVKVDGVKVKDMTPDRIGSLYRGQQLIVFGHYWGDGEAEVTISGKVSGQKKSYQTTFDFPETSTLNPEVERLWAFATIEDLQNKIDYLGEDADSKQAIVDLAKEYGLVTPYTSMVIVREEVFAQHNIERNNAKRVAQEHQAQQQRAASGVRSNRVDTAKPAFQTTRSYPGSSGGSGGGAFGPVLILILGVLFLVRRKTKVE</sequence>
<evidence type="ECO:0008006" key="7">
    <source>
        <dbReference type="Google" id="ProtNLM"/>
    </source>
</evidence>
<feature type="transmembrane region" description="Helical" evidence="2">
    <location>
        <begin position="668"/>
        <end position="686"/>
    </location>
</feature>
<keyword evidence="2" id="KW-0812">Transmembrane</keyword>
<dbReference type="SMART" id="SM00327">
    <property type="entry name" value="VWA"/>
    <property type="match status" value="1"/>
</dbReference>
<feature type="compositionally biased region" description="Low complexity" evidence="1">
    <location>
        <begin position="630"/>
        <end position="639"/>
    </location>
</feature>
<keyword evidence="2" id="KW-0472">Membrane</keyword>
<dbReference type="EMBL" id="BAABBN010000007">
    <property type="protein sequence ID" value="GAA3928616.1"/>
    <property type="molecule type" value="Genomic_DNA"/>
</dbReference>
<proteinExistence type="predicted"/>
<keyword evidence="2" id="KW-1133">Transmembrane helix</keyword>
<feature type="domain" description="VIT" evidence="4">
    <location>
        <begin position="27"/>
        <end position="155"/>
    </location>
</feature>
<dbReference type="RefSeq" id="WP_344799012.1">
    <property type="nucleotide sequence ID" value="NZ_BAABBN010000007.1"/>
</dbReference>
<dbReference type="NCBIfam" id="TIGR03501">
    <property type="entry name" value="GlyGly_CTERM"/>
    <property type="match status" value="1"/>
</dbReference>
<dbReference type="SMART" id="SM00609">
    <property type="entry name" value="VIT"/>
    <property type="match status" value="1"/>
</dbReference>
<dbReference type="Pfam" id="PF08487">
    <property type="entry name" value="VIT"/>
    <property type="match status" value="1"/>
</dbReference>
<protein>
    <recommendedName>
        <fullName evidence="7">VWA domain-containing protein</fullName>
    </recommendedName>
</protein>
<name>A0ABP7MTZ0_9GAMM</name>
<dbReference type="Proteomes" id="UP001501565">
    <property type="component" value="Unassembled WGS sequence"/>
</dbReference>
<evidence type="ECO:0000256" key="2">
    <source>
        <dbReference type="SAM" id="Phobius"/>
    </source>
</evidence>
<dbReference type="InterPro" id="IPR002035">
    <property type="entry name" value="VWF_A"/>
</dbReference>
<evidence type="ECO:0000313" key="6">
    <source>
        <dbReference type="Proteomes" id="UP001501565"/>
    </source>
</evidence>
<accession>A0ABP7MTZ0</accession>
<evidence type="ECO:0000256" key="1">
    <source>
        <dbReference type="SAM" id="MobiDB-lite"/>
    </source>
</evidence>
<comment type="caution">
    <text evidence="5">The sequence shown here is derived from an EMBL/GenBank/DDBJ whole genome shotgun (WGS) entry which is preliminary data.</text>
</comment>